<dbReference type="Proteomes" id="UP000729402">
    <property type="component" value="Unassembled WGS sequence"/>
</dbReference>
<keyword evidence="2" id="KW-1185">Reference proteome</keyword>
<dbReference type="EMBL" id="JAAALK010000290">
    <property type="protein sequence ID" value="KAG8046253.1"/>
    <property type="molecule type" value="Genomic_DNA"/>
</dbReference>
<evidence type="ECO:0000313" key="1">
    <source>
        <dbReference type="EMBL" id="KAG8046253.1"/>
    </source>
</evidence>
<reference evidence="1" key="1">
    <citation type="journal article" date="2021" name="bioRxiv">
        <title>Whole Genome Assembly and Annotation of Northern Wild Rice, Zizania palustris L., Supports a Whole Genome Duplication in the Zizania Genus.</title>
        <authorList>
            <person name="Haas M."/>
            <person name="Kono T."/>
            <person name="Macchietto M."/>
            <person name="Millas R."/>
            <person name="McGilp L."/>
            <person name="Shao M."/>
            <person name="Duquette J."/>
            <person name="Hirsch C.N."/>
            <person name="Kimball J."/>
        </authorList>
    </citation>
    <scope>NUCLEOTIDE SEQUENCE</scope>
    <source>
        <tissue evidence="1">Fresh leaf tissue</tissue>
    </source>
</reference>
<comment type="caution">
    <text evidence="1">The sequence shown here is derived from an EMBL/GenBank/DDBJ whole genome shotgun (WGS) entry which is preliminary data.</text>
</comment>
<organism evidence="1 2">
    <name type="scientific">Zizania palustris</name>
    <name type="common">Northern wild rice</name>
    <dbReference type="NCBI Taxonomy" id="103762"/>
    <lineage>
        <taxon>Eukaryota</taxon>
        <taxon>Viridiplantae</taxon>
        <taxon>Streptophyta</taxon>
        <taxon>Embryophyta</taxon>
        <taxon>Tracheophyta</taxon>
        <taxon>Spermatophyta</taxon>
        <taxon>Magnoliopsida</taxon>
        <taxon>Liliopsida</taxon>
        <taxon>Poales</taxon>
        <taxon>Poaceae</taxon>
        <taxon>BOP clade</taxon>
        <taxon>Oryzoideae</taxon>
        <taxon>Oryzeae</taxon>
        <taxon>Zizaniinae</taxon>
        <taxon>Zizania</taxon>
    </lineage>
</organism>
<accession>A0A8J5RI77</accession>
<proteinExistence type="predicted"/>
<name>A0A8J5RI77_ZIZPA</name>
<evidence type="ECO:0000313" key="2">
    <source>
        <dbReference type="Proteomes" id="UP000729402"/>
    </source>
</evidence>
<gene>
    <name evidence="1" type="ORF">GUJ93_ZPchr0008g12500</name>
</gene>
<dbReference type="AlphaFoldDB" id="A0A8J5RI77"/>
<sequence length="143" mass="15782">MDSAMEEVAQLCAMKCSAIVDAACDTVSASFVASMVAGDLCATQSLGNDVVSTYESAINAEKKVVCALNQARAIAVCAEDSLASSRQMNKNWQKHSSYRSEDSAVWVDVFLDEELARMFEPQTLGEHRAMYDLDFEEMWDRSM</sequence>
<reference evidence="1" key="2">
    <citation type="submission" date="2021-02" db="EMBL/GenBank/DDBJ databases">
        <authorList>
            <person name="Kimball J.A."/>
            <person name="Haas M.W."/>
            <person name="Macchietto M."/>
            <person name="Kono T."/>
            <person name="Duquette J."/>
            <person name="Shao M."/>
        </authorList>
    </citation>
    <scope>NUCLEOTIDE SEQUENCE</scope>
    <source>
        <tissue evidence="1">Fresh leaf tissue</tissue>
    </source>
</reference>
<protein>
    <submittedName>
        <fullName evidence="1">Uncharacterized protein</fullName>
    </submittedName>
</protein>